<gene>
    <name evidence="2" type="ORF">ACFSUN_05755</name>
</gene>
<feature type="transmembrane region" description="Helical" evidence="1">
    <location>
        <begin position="95"/>
        <end position="121"/>
    </location>
</feature>
<dbReference type="Pfam" id="PF11877">
    <property type="entry name" value="DUF3397"/>
    <property type="match status" value="1"/>
</dbReference>
<name>A0ABW5PYJ7_9BACI</name>
<dbReference type="EMBL" id="JBHUMX010000013">
    <property type="protein sequence ID" value="MFD2628285.1"/>
    <property type="molecule type" value="Genomic_DNA"/>
</dbReference>
<keyword evidence="1" id="KW-1133">Transmembrane helix</keyword>
<feature type="transmembrane region" description="Helical" evidence="1">
    <location>
        <begin position="6"/>
        <end position="23"/>
    </location>
</feature>
<feature type="transmembrane region" description="Helical" evidence="1">
    <location>
        <begin position="63"/>
        <end position="83"/>
    </location>
</feature>
<evidence type="ECO:0000313" key="2">
    <source>
        <dbReference type="EMBL" id="MFD2628285.1"/>
    </source>
</evidence>
<keyword evidence="3" id="KW-1185">Reference proteome</keyword>
<keyword evidence="1" id="KW-0472">Membrane</keyword>
<evidence type="ECO:0000313" key="3">
    <source>
        <dbReference type="Proteomes" id="UP001597451"/>
    </source>
</evidence>
<sequence length="123" mass="14807">MAHIVSVLIVAPFLVTGLIYFIARKLYRHNRKAFHTAVNISTPFYMIAVVILLSQLFHVEVTGYLFILLLVMMMVIIFFQWKYNTEILFRKAFKLLWRICFLLFVFLYFVLIVYGIVYRIFFY</sequence>
<dbReference type="PIRSF" id="PIRSF030092">
    <property type="entry name" value="UCP030092"/>
    <property type="match status" value="1"/>
</dbReference>
<dbReference type="Proteomes" id="UP001597451">
    <property type="component" value="Unassembled WGS sequence"/>
</dbReference>
<keyword evidence="1" id="KW-0812">Transmembrane</keyword>
<proteinExistence type="predicted"/>
<reference evidence="3" key="1">
    <citation type="journal article" date="2019" name="Int. J. Syst. Evol. Microbiol.">
        <title>The Global Catalogue of Microorganisms (GCM) 10K type strain sequencing project: providing services to taxonomists for standard genome sequencing and annotation.</title>
        <authorList>
            <consortium name="The Broad Institute Genomics Platform"/>
            <consortium name="The Broad Institute Genome Sequencing Center for Infectious Disease"/>
            <person name="Wu L."/>
            <person name="Ma J."/>
        </authorList>
    </citation>
    <scope>NUCLEOTIDE SEQUENCE [LARGE SCALE GENOMIC DNA]</scope>
    <source>
        <strain evidence="3">TISTR 1858</strain>
    </source>
</reference>
<comment type="caution">
    <text evidence="2">The sequence shown here is derived from an EMBL/GenBank/DDBJ whole genome shotgun (WGS) entry which is preliminary data.</text>
</comment>
<evidence type="ECO:0000256" key="1">
    <source>
        <dbReference type="SAM" id="Phobius"/>
    </source>
</evidence>
<dbReference type="RefSeq" id="WP_379560978.1">
    <property type="nucleotide sequence ID" value="NZ_JBHUMX010000013.1"/>
</dbReference>
<accession>A0ABW5PYJ7</accession>
<protein>
    <submittedName>
        <fullName evidence="2">DUF3397 domain-containing protein</fullName>
    </submittedName>
</protein>
<organism evidence="2 3">
    <name type="scientific">Oceanobacillus kapialis</name>
    <dbReference type="NCBI Taxonomy" id="481353"/>
    <lineage>
        <taxon>Bacteria</taxon>
        <taxon>Bacillati</taxon>
        <taxon>Bacillota</taxon>
        <taxon>Bacilli</taxon>
        <taxon>Bacillales</taxon>
        <taxon>Bacillaceae</taxon>
        <taxon>Oceanobacillus</taxon>
    </lineage>
</organism>
<dbReference type="InterPro" id="IPR024515">
    <property type="entry name" value="DUF3397"/>
</dbReference>
<feature type="transmembrane region" description="Helical" evidence="1">
    <location>
        <begin position="35"/>
        <end position="57"/>
    </location>
</feature>
<dbReference type="InterPro" id="IPR016945">
    <property type="entry name" value="UCP030092"/>
</dbReference>